<sequence>MPTQNINLDWSAGVDSVSKRITITADGEANVEVEIPDASTDLEVVISIDFSALKLLFMVADQDLTIETNNGTTPDDTISLTADKPLVWFEQSGYSNPLTMDVTNMFVTNNSGSAAKLIIKTLQDATP</sequence>
<proteinExistence type="predicted"/>
<accession>A0A517VRB6</accession>
<organism evidence="1 2">
    <name type="scientific">Gimesia aquarii</name>
    <dbReference type="NCBI Taxonomy" id="2527964"/>
    <lineage>
        <taxon>Bacteria</taxon>
        <taxon>Pseudomonadati</taxon>
        <taxon>Planctomycetota</taxon>
        <taxon>Planctomycetia</taxon>
        <taxon>Planctomycetales</taxon>
        <taxon>Planctomycetaceae</taxon>
        <taxon>Gimesia</taxon>
    </lineage>
</organism>
<dbReference type="RefSeq" id="WP_144982191.1">
    <property type="nucleotide sequence ID" value="NZ_CP037920.1"/>
</dbReference>
<dbReference type="AlphaFoldDB" id="A0A517VRB6"/>
<dbReference type="Proteomes" id="UP000318704">
    <property type="component" value="Chromosome"/>
</dbReference>
<dbReference type="EMBL" id="CP037920">
    <property type="protein sequence ID" value="QDT95553.1"/>
    <property type="molecule type" value="Genomic_DNA"/>
</dbReference>
<gene>
    <name evidence="1" type="ORF">V144x_09980</name>
</gene>
<evidence type="ECO:0000313" key="2">
    <source>
        <dbReference type="Proteomes" id="UP000318704"/>
    </source>
</evidence>
<reference evidence="1 2" key="1">
    <citation type="submission" date="2019-03" db="EMBL/GenBank/DDBJ databases">
        <title>Deep-cultivation of Planctomycetes and their phenomic and genomic characterization uncovers novel biology.</title>
        <authorList>
            <person name="Wiegand S."/>
            <person name="Jogler M."/>
            <person name="Boedeker C."/>
            <person name="Pinto D."/>
            <person name="Vollmers J."/>
            <person name="Rivas-Marin E."/>
            <person name="Kohn T."/>
            <person name="Peeters S.H."/>
            <person name="Heuer A."/>
            <person name="Rast P."/>
            <person name="Oberbeckmann S."/>
            <person name="Bunk B."/>
            <person name="Jeske O."/>
            <person name="Meyerdierks A."/>
            <person name="Storesund J.E."/>
            <person name="Kallscheuer N."/>
            <person name="Luecker S."/>
            <person name="Lage O.M."/>
            <person name="Pohl T."/>
            <person name="Merkel B.J."/>
            <person name="Hornburger P."/>
            <person name="Mueller R.-W."/>
            <person name="Bruemmer F."/>
            <person name="Labrenz M."/>
            <person name="Spormann A.M."/>
            <person name="Op den Camp H."/>
            <person name="Overmann J."/>
            <person name="Amann R."/>
            <person name="Jetten M.S.M."/>
            <person name="Mascher T."/>
            <person name="Medema M.H."/>
            <person name="Devos D.P."/>
            <person name="Kaster A.-K."/>
            <person name="Ovreas L."/>
            <person name="Rohde M."/>
            <person name="Galperin M.Y."/>
            <person name="Jogler C."/>
        </authorList>
    </citation>
    <scope>NUCLEOTIDE SEQUENCE [LARGE SCALE GENOMIC DNA]</scope>
    <source>
        <strain evidence="1 2">V144</strain>
    </source>
</reference>
<name>A0A517VRB6_9PLAN</name>
<dbReference type="KEGG" id="gaw:V144x_09980"/>
<protein>
    <submittedName>
        <fullName evidence="1">Uncharacterized protein</fullName>
    </submittedName>
</protein>
<evidence type="ECO:0000313" key="1">
    <source>
        <dbReference type="EMBL" id="QDT95553.1"/>
    </source>
</evidence>